<organism evidence="3 4">
    <name type="scientific">Mycena citricolor</name>
    <dbReference type="NCBI Taxonomy" id="2018698"/>
    <lineage>
        <taxon>Eukaryota</taxon>
        <taxon>Fungi</taxon>
        <taxon>Dikarya</taxon>
        <taxon>Basidiomycota</taxon>
        <taxon>Agaricomycotina</taxon>
        <taxon>Agaricomycetes</taxon>
        <taxon>Agaricomycetidae</taxon>
        <taxon>Agaricales</taxon>
        <taxon>Marasmiineae</taxon>
        <taxon>Mycenaceae</taxon>
        <taxon>Mycena</taxon>
    </lineage>
</organism>
<keyword evidence="4" id="KW-1185">Reference proteome</keyword>
<dbReference type="GO" id="GO:0005634">
    <property type="term" value="C:nucleus"/>
    <property type="evidence" value="ECO:0007669"/>
    <property type="project" value="TreeGrafter"/>
</dbReference>
<feature type="region of interest" description="Disordered" evidence="1">
    <location>
        <begin position="341"/>
        <end position="398"/>
    </location>
</feature>
<gene>
    <name evidence="3" type="ORF">MYCIT1_LOCUS9972</name>
</gene>
<dbReference type="Gene3D" id="3.30.1370.110">
    <property type="match status" value="1"/>
</dbReference>
<evidence type="ECO:0000313" key="3">
    <source>
        <dbReference type="EMBL" id="CAK5267454.1"/>
    </source>
</evidence>
<protein>
    <recommendedName>
        <fullName evidence="2">Smr domain-containing protein</fullName>
    </recommendedName>
</protein>
<dbReference type="InterPro" id="IPR002625">
    <property type="entry name" value="Smr_dom"/>
</dbReference>
<dbReference type="SUPFAM" id="SSF160443">
    <property type="entry name" value="SMR domain-like"/>
    <property type="match status" value="1"/>
</dbReference>
<dbReference type="AlphaFoldDB" id="A0AAD2H3D8"/>
<dbReference type="PANTHER" id="PTHR46535">
    <property type="entry name" value="NEDD4-BINDING PROTEIN 2"/>
    <property type="match status" value="1"/>
</dbReference>
<dbReference type="Proteomes" id="UP001295794">
    <property type="component" value="Unassembled WGS sequence"/>
</dbReference>
<evidence type="ECO:0000256" key="1">
    <source>
        <dbReference type="SAM" id="MobiDB-lite"/>
    </source>
</evidence>
<dbReference type="Pfam" id="PF01713">
    <property type="entry name" value="Smr"/>
    <property type="match status" value="1"/>
</dbReference>
<evidence type="ECO:0000313" key="4">
    <source>
        <dbReference type="Proteomes" id="UP001295794"/>
    </source>
</evidence>
<accession>A0AAD2H3D8</accession>
<proteinExistence type="predicted"/>
<feature type="compositionally biased region" description="Pro residues" evidence="1">
    <location>
        <begin position="347"/>
        <end position="357"/>
    </location>
</feature>
<feature type="domain" description="Smr" evidence="2">
    <location>
        <begin position="498"/>
        <end position="571"/>
    </location>
</feature>
<sequence>MDAIFDSFQKEFCPPLDSSLLAALLADIDYNPTPDEPSIDAQISALRSNLIELAAHADESTFESSAEMDAAFSCSDDTNSNRDFCTTTPPTISSGSPSDRISLTINTPLAFLQMVLPNVTRERLLSALSEQEEHEIDIDLDDDELAALAAFESAAQWETVEYRPKAAQQHVVRTAKQDGTSVIPSKRDNDTIDPWARLASLATHVSNHLPPHQPSFFLSFFHDPAKGSTPYEALVAALRSIRSTSSSSGEEEDAARVEALYTLVDILLPSYPSPYASLLSDTELALAASHGRADDALELVRVLRDLDQEGEMGRGVLYHSPVANEPQFFDSGSKPAPVVKRIASLPTGPPNPQPPPLDRGSSTTPAQAAKTRGWQAVPSRWKPHNIPNPSIPNAKRHKTQPFHVPTYSRDVNGVSSRQRGSNIDVYRLRMGENVRRRNENAERSSTGVVKVPWRSRGEAAGYYAERAREFGEMARRDSLDAARMIVDSSRHQRGGDMLDLHGVTVSEAVIIVNEVLSEGSWGADSPLKIITGRGAHSANSVSVLKPAVRRALEAEGWTVSSWDGGLIVRGRK</sequence>
<reference evidence="3" key="1">
    <citation type="submission" date="2023-11" db="EMBL/GenBank/DDBJ databases">
        <authorList>
            <person name="De Vega J J."/>
            <person name="De Vega J J."/>
        </authorList>
    </citation>
    <scope>NUCLEOTIDE SEQUENCE</scope>
</reference>
<dbReference type="SMART" id="SM00463">
    <property type="entry name" value="SMR"/>
    <property type="match status" value="1"/>
</dbReference>
<dbReference type="EMBL" id="CAVNYO010000122">
    <property type="protein sequence ID" value="CAK5267454.1"/>
    <property type="molecule type" value="Genomic_DNA"/>
</dbReference>
<name>A0AAD2H3D8_9AGAR</name>
<dbReference type="InterPro" id="IPR036063">
    <property type="entry name" value="Smr_dom_sf"/>
</dbReference>
<dbReference type="PANTHER" id="PTHR46535:SF1">
    <property type="entry name" value="NEDD4-BINDING PROTEIN 2"/>
    <property type="match status" value="1"/>
</dbReference>
<dbReference type="InterPro" id="IPR052772">
    <property type="entry name" value="Endo/PolyKinase_Domain-Protein"/>
</dbReference>
<comment type="caution">
    <text evidence="3">The sequence shown here is derived from an EMBL/GenBank/DDBJ whole genome shotgun (WGS) entry which is preliminary data.</text>
</comment>
<evidence type="ECO:0000259" key="2">
    <source>
        <dbReference type="PROSITE" id="PS50828"/>
    </source>
</evidence>
<dbReference type="PROSITE" id="PS50828">
    <property type="entry name" value="SMR"/>
    <property type="match status" value="1"/>
</dbReference>
<dbReference type="GO" id="GO:0004519">
    <property type="term" value="F:endonuclease activity"/>
    <property type="evidence" value="ECO:0007669"/>
    <property type="project" value="TreeGrafter"/>
</dbReference>